<dbReference type="EMBL" id="JAKKPZ010000026">
    <property type="protein sequence ID" value="KAI1710346.1"/>
    <property type="molecule type" value="Genomic_DNA"/>
</dbReference>
<gene>
    <name evidence="7" type="ORF">DdX_10704</name>
</gene>
<dbReference type="InterPro" id="IPR036084">
    <property type="entry name" value="Ser_inhib-like_sf"/>
</dbReference>
<reference evidence="7" key="1">
    <citation type="submission" date="2022-01" db="EMBL/GenBank/DDBJ databases">
        <title>Genome Sequence Resource for Two Populations of Ditylenchus destructor, the Migratory Endoparasitic Phytonematode.</title>
        <authorList>
            <person name="Zhang H."/>
            <person name="Lin R."/>
            <person name="Xie B."/>
        </authorList>
    </citation>
    <scope>NUCLEOTIDE SEQUENCE</scope>
    <source>
        <strain evidence="7">BazhouSP</strain>
    </source>
</reference>
<feature type="domain" description="TIL" evidence="6">
    <location>
        <begin position="32"/>
        <end position="86"/>
    </location>
</feature>
<protein>
    <submittedName>
        <fullName evidence="7">Trypsin inhibitor like cysteine rich domain-containing protein</fullName>
    </submittedName>
</protein>
<dbReference type="Proteomes" id="UP001201812">
    <property type="component" value="Unassembled WGS sequence"/>
</dbReference>
<sequence length="317" mass="34670">MKQIAYFTFFVATLSCALAQRDSLTFPTRHPCGPNEEFKECGTACEPSCANPKPGFCIMMCKINVCQCASGFVRHENGNCVQPSQCGPRSTRDTQPACGPNEKFQQCGTACEPSCDNPTPDFCTEQCILDVCQCAQGYVRNNKHQCVRARECRSPRDVPEPCGQNEQFQECSSCERTCDTPNPKCTRECKPPKCQCSPGFLRNPEGICVAQERCGATEINPCAFTECVTGSSCIAVPYPCFRPPCPLKAVCVNACKDHECPRGQHCEPQNVVCVRAPCPPRPTCVKDESSGRAADQPLDSRPIDPTGADVENPLEEE</sequence>
<evidence type="ECO:0000313" key="8">
    <source>
        <dbReference type="Proteomes" id="UP001201812"/>
    </source>
</evidence>
<feature type="signal peptide" evidence="5">
    <location>
        <begin position="1"/>
        <end position="19"/>
    </location>
</feature>
<dbReference type="AlphaFoldDB" id="A0AAD4MYI4"/>
<keyword evidence="3" id="KW-1015">Disulfide bond</keyword>
<evidence type="ECO:0000256" key="2">
    <source>
        <dbReference type="ARBA" id="ARBA00022900"/>
    </source>
</evidence>
<dbReference type="PROSITE" id="PS51257">
    <property type="entry name" value="PROKAR_LIPOPROTEIN"/>
    <property type="match status" value="1"/>
</dbReference>
<evidence type="ECO:0000256" key="4">
    <source>
        <dbReference type="SAM" id="MobiDB-lite"/>
    </source>
</evidence>
<dbReference type="CDD" id="cd19941">
    <property type="entry name" value="TIL"/>
    <property type="match status" value="3"/>
</dbReference>
<evidence type="ECO:0000256" key="1">
    <source>
        <dbReference type="ARBA" id="ARBA00022690"/>
    </source>
</evidence>
<feature type="region of interest" description="Disordered" evidence="4">
    <location>
        <begin position="283"/>
        <end position="317"/>
    </location>
</feature>
<keyword evidence="8" id="KW-1185">Reference proteome</keyword>
<accession>A0AAD4MYI4</accession>
<proteinExistence type="predicted"/>
<organism evidence="7 8">
    <name type="scientific">Ditylenchus destructor</name>
    <dbReference type="NCBI Taxonomy" id="166010"/>
    <lineage>
        <taxon>Eukaryota</taxon>
        <taxon>Metazoa</taxon>
        <taxon>Ecdysozoa</taxon>
        <taxon>Nematoda</taxon>
        <taxon>Chromadorea</taxon>
        <taxon>Rhabditida</taxon>
        <taxon>Tylenchina</taxon>
        <taxon>Tylenchomorpha</taxon>
        <taxon>Sphaerularioidea</taxon>
        <taxon>Anguinidae</taxon>
        <taxon>Anguininae</taxon>
        <taxon>Ditylenchus</taxon>
    </lineage>
</organism>
<dbReference type="GO" id="GO:0004867">
    <property type="term" value="F:serine-type endopeptidase inhibitor activity"/>
    <property type="evidence" value="ECO:0007669"/>
    <property type="project" value="UniProtKB-KW"/>
</dbReference>
<evidence type="ECO:0000313" key="7">
    <source>
        <dbReference type="EMBL" id="KAI1710346.1"/>
    </source>
</evidence>
<feature type="domain" description="TIL" evidence="6">
    <location>
        <begin position="162"/>
        <end position="214"/>
    </location>
</feature>
<feature type="chain" id="PRO_5041900648" evidence="5">
    <location>
        <begin position="20"/>
        <end position="317"/>
    </location>
</feature>
<dbReference type="Gene3D" id="2.10.25.10">
    <property type="entry name" value="Laminin"/>
    <property type="match status" value="3"/>
</dbReference>
<keyword evidence="1" id="KW-0646">Protease inhibitor</keyword>
<dbReference type="InterPro" id="IPR051368">
    <property type="entry name" value="SerProtInhib-TIL_Domain"/>
</dbReference>
<evidence type="ECO:0000256" key="3">
    <source>
        <dbReference type="ARBA" id="ARBA00023157"/>
    </source>
</evidence>
<keyword evidence="5" id="KW-0732">Signal</keyword>
<dbReference type="SUPFAM" id="SSF57567">
    <property type="entry name" value="Serine protease inhibitors"/>
    <property type="match status" value="3"/>
</dbReference>
<evidence type="ECO:0000256" key="5">
    <source>
        <dbReference type="SAM" id="SignalP"/>
    </source>
</evidence>
<dbReference type="PANTHER" id="PTHR23259">
    <property type="entry name" value="RIDDLE"/>
    <property type="match status" value="1"/>
</dbReference>
<feature type="domain" description="TIL" evidence="6">
    <location>
        <begin position="98"/>
        <end position="152"/>
    </location>
</feature>
<dbReference type="PANTHER" id="PTHR23259:SF70">
    <property type="entry name" value="ACCESSORY GLAND PROTEIN ACP62F-RELATED"/>
    <property type="match status" value="1"/>
</dbReference>
<comment type="caution">
    <text evidence="7">The sequence shown here is derived from an EMBL/GenBank/DDBJ whole genome shotgun (WGS) entry which is preliminary data.</text>
</comment>
<name>A0AAD4MYI4_9BILA</name>
<keyword evidence="2" id="KW-0722">Serine protease inhibitor</keyword>
<dbReference type="InterPro" id="IPR002919">
    <property type="entry name" value="TIL_dom"/>
</dbReference>
<evidence type="ECO:0000259" key="6">
    <source>
        <dbReference type="Pfam" id="PF01826"/>
    </source>
</evidence>
<dbReference type="Pfam" id="PF01826">
    <property type="entry name" value="TIL"/>
    <property type="match status" value="3"/>
</dbReference>